<feature type="active site" description="Proton donor/acceptor" evidence="7">
    <location>
        <position position="208"/>
    </location>
</feature>
<dbReference type="AlphaFoldDB" id="A0A1G7J735"/>
<organism evidence="8 9">
    <name type="scientific">Terriglobus roseus</name>
    <dbReference type="NCBI Taxonomy" id="392734"/>
    <lineage>
        <taxon>Bacteria</taxon>
        <taxon>Pseudomonadati</taxon>
        <taxon>Acidobacteriota</taxon>
        <taxon>Terriglobia</taxon>
        <taxon>Terriglobales</taxon>
        <taxon>Acidobacteriaceae</taxon>
        <taxon>Terriglobus</taxon>
    </lineage>
</organism>
<evidence type="ECO:0000256" key="4">
    <source>
        <dbReference type="ARBA" id="ARBA00023270"/>
    </source>
</evidence>
<dbReference type="EMBL" id="LT629690">
    <property type="protein sequence ID" value="SDF20696.1"/>
    <property type="molecule type" value="Genomic_DNA"/>
</dbReference>
<dbReference type="Proteomes" id="UP000182427">
    <property type="component" value="Chromosome I"/>
</dbReference>
<keyword evidence="3 7" id="KW-0456">Lyase</keyword>
<evidence type="ECO:0000313" key="8">
    <source>
        <dbReference type="EMBL" id="SDF20696.1"/>
    </source>
</evidence>
<dbReference type="InterPro" id="IPR013785">
    <property type="entry name" value="Aldolase_TIM"/>
</dbReference>
<evidence type="ECO:0000313" key="9">
    <source>
        <dbReference type="Proteomes" id="UP000182427"/>
    </source>
</evidence>
<dbReference type="HAMAP" id="MF_00114">
    <property type="entry name" value="DeoC_type1"/>
    <property type="match status" value="1"/>
</dbReference>
<name>A0A1G7J735_9BACT</name>
<feature type="active site" description="Proton donor/acceptor" evidence="7">
    <location>
        <position position="115"/>
    </location>
</feature>
<evidence type="ECO:0000256" key="7">
    <source>
        <dbReference type="HAMAP-Rule" id="MF_00114"/>
    </source>
</evidence>
<keyword evidence="9" id="KW-1185">Reference proteome</keyword>
<comment type="function">
    <text evidence="6 7">Catalyzes a reversible aldol reaction between acetaldehyde and D-glyceraldehyde 3-phosphate to generate 2-deoxy-D-ribose 5-phosphate.</text>
</comment>
<gene>
    <name evidence="7" type="primary">deoC</name>
    <name evidence="8" type="ORF">SAMN05444167_1711</name>
</gene>
<dbReference type="EC" id="4.1.2.4" evidence="7"/>
<dbReference type="PANTHER" id="PTHR10889">
    <property type="entry name" value="DEOXYRIBOSE-PHOSPHATE ALDOLASE"/>
    <property type="match status" value="1"/>
</dbReference>
<dbReference type="PIRSF" id="PIRSF001357">
    <property type="entry name" value="DeoC"/>
    <property type="match status" value="1"/>
</dbReference>
<proteinExistence type="inferred from homology"/>
<dbReference type="GO" id="GO:0006018">
    <property type="term" value="P:2-deoxyribose 1-phosphate catabolic process"/>
    <property type="evidence" value="ECO:0007669"/>
    <property type="project" value="UniProtKB-UniRule"/>
</dbReference>
<dbReference type="Gene3D" id="3.20.20.70">
    <property type="entry name" value="Aldolase class I"/>
    <property type="match status" value="1"/>
</dbReference>
<evidence type="ECO:0000256" key="6">
    <source>
        <dbReference type="ARBA" id="ARBA00056337"/>
    </source>
</evidence>
<comment type="subcellular location">
    <subcellularLocation>
        <location evidence="7">Cytoplasm</location>
    </subcellularLocation>
</comment>
<keyword evidence="2 7" id="KW-0963">Cytoplasm</keyword>
<dbReference type="SUPFAM" id="SSF51569">
    <property type="entry name" value="Aldolase"/>
    <property type="match status" value="1"/>
</dbReference>
<dbReference type="FunFam" id="3.20.20.70:FF:000044">
    <property type="entry name" value="Deoxyribose-phosphate aldolase"/>
    <property type="match status" value="1"/>
</dbReference>
<comment type="pathway">
    <text evidence="7">Carbohydrate degradation; 2-deoxy-D-ribose 1-phosphate degradation; D-glyceraldehyde 3-phosphate and acetaldehyde from 2-deoxy-alpha-D-ribose 1-phosphate: step 2/2.</text>
</comment>
<dbReference type="GO" id="GO:0009264">
    <property type="term" value="P:deoxyribonucleotide catabolic process"/>
    <property type="evidence" value="ECO:0007669"/>
    <property type="project" value="UniProtKB-UniRule"/>
</dbReference>
<dbReference type="UniPathway" id="UPA00002">
    <property type="reaction ID" value="UER00468"/>
</dbReference>
<sequence length="255" mass="26430">MWIESFYMMESTYTPEGFYEHAISSPRALAATLDHTLLKADATRAQVLQICEEAAQYRFACAMVNPFWVSTAAAALAGTGVPVGVVIGFPLGASLAESKVDEAKRVIALGAHDVDMVLNIGALKGGEYDTVASDIRGVVDAAHERGAIVKVILETALLNFEEKLRASEIAVNAGADFIKTSTGFSTGGATVDDIAQMRSVAGLRSGVKASGGIRSLADAKAMLKAGANRIGASASVRIVQELTGTAKGDSGGSGY</sequence>
<dbReference type="GO" id="GO:0004139">
    <property type="term" value="F:deoxyribose-phosphate aldolase activity"/>
    <property type="evidence" value="ECO:0007669"/>
    <property type="project" value="UniProtKB-UniRule"/>
</dbReference>
<evidence type="ECO:0000256" key="1">
    <source>
        <dbReference type="ARBA" id="ARBA00010936"/>
    </source>
</evidence>
<reference evidence="8 9" key="1">
    <citation type="submission" date="2016-10" db="EMBL/GenBank/DDBJ databases">
        <authorList>
            <person name="de Groot N.N."/>
        </authorList>
    </citation>
    <scope>NUCLEOTIDE SEQUENCE [LARGE SCALE GENOMIC DNA]</scope>
    <source>
        <strain evidence="8 9">GAS232</strain>
    </source>
</reference>
<dbReference type="PANTHER" id="PTHR10889:SF1">
    <property type="entry name" value="DEOXYRIBOSE-PHOSPHATE ALDOLASE"/>
    <property type="match status" value="1"/>
</dbReference>
<dbReference type="SMART" id="SM01133">
    <property type="entry name" value="DeoC"/>
    <property type="match status" value="1"/>
</dbReference>
<dbReference type="GO" id="GO:0005737">
    <property type="term" value="C:cytoplasm"/>
    <property type="evidence" value="ECO:0007669"/>
    <property type="project" value="UniProtKB-SubCell"/>
</dbReference>
<protein>
    <recommendedName>
        <fullName evidence="7">Deoxyribose-phosphate aldolase</fullName>
        <shortName evidence="7">DERA</shortName>
        <ecNumber evidence="7">4.1.2.4</ecNumber>
    </recommendedName>
    <alternativeName>
        <fullName evidence="7">2-deoxy-D-ribose 5-phosphate aldolase</fullName>
    </alternativeName>
    <alternativeName>
        <fullName evidence="7">Phosphodeoxyriboaldolase</fullName>
        <shortName evidence="7">Deoxyriboaldolase</shortName>
    </alternativeName>
</protein>
<dbReference type="InterPro" id="IPR011343">
    <property type="entry name" value="DeoC"/>
</dbReference>
<comment type="catalytic activity">
    <reaction evidence="5 7">
        <text>2-deoxy-D-ribose 5-phosphate = D-glyceraldehyde 3-phosphate + acetaldehyde</text>
        <dbReference type="Rhea" id="RHEA:12821"/>
        <dbReference type="ChEBI" id="CHEBI:15343"/>
        <dbReference type="ChEBI" id="CHEBI:59776"/>
        <dbReference type="ChEBI" id="CHEBI:62877"/>
        <dbReference type="EC" id="4.1.2.4"/>
    </reaction>
</comment>
<dbReference type="GO" id="GO:0016052">
    <property type="term" value="P:carbohydrate catabolic process"/>
    <property type="evidence" value="ECO:0007669"/>
    <property type="project" value="TreeGrafter"/>
</dbReference>
<dbReference type="Pfam" id="PF01791">
    <property type="entry name" value="DeoC"/>
    <property type="match status" value="1"/>
</dbReference>
<feature type="active site" description="Schiff-base intermediate with acetaldehyde" evidence="7">
    <location>
        <position position="179"/>
    </location>
</feature>
<dbReference type="InterPro" id="IPR002915">
    <property type="entry name" value="DeoC/FbaB/LacD_aldolase"/>
</dbReference>
<evidence type="ECO:0000256" key="3">
    <source>
        <dbReference type="ARBA" id="ARBA00023239"/>
    </source>
</evidence>
<accession>A0A1G7J735</accession>
<keyword evidence="4 7" id="KW-0704">Schiff base</keyword>
<evidence type="ECO:0000256" key="2">
    <source>
        <dbReference type="ARBA" id="ARBA00022490"/>
    </source>
</evidence>
<dbReference type="NCBIfam" id="TIGR00126">
    <property type="entry name" value="deoC"/>
    <property type="match status" value="1"/>
</dbReference>
<evidence type="ECO:0000256" key="5">
    <source>
        <dbReference type="ARBA" id="ARBA00048791"/>
    </source>
</evidence>
<dbReference type="CDD" id="cd00959">
    <property type="entry name" value="DeoC"/>
    <property type="match status" value="1"/>
</dbReference>
<dbReference type="InterPro" id="IPR028581">
    <property type="entry name" value="DeoC_typeI"/>
</dbReference>
<comment type="similarity">
    <text evidence="1 7">Belongs to the DeoC/FbaB aldolase family. DeoC type 1 subfamily.</text>
</comment>